<evidence type="ECO:0000256" key="3">
    <source>
        <dbReference type="ARBA" id="ARBA00022729"/>
    </source>
</evidence>
<accession>A0ABW4Y5V7</accession>
<dbReference type="NCBIfam" id="NF008185">
    <property type="entry name" value="PRK10936.1"/>
    <property type="match status" value="1"/>
</dbReference>
<evidence type="ECO:0000256" key="2">
    <source>
        <dbReference type="ARBA" id="ARBA00007639"/>
    </source>
</evidence>
<comment type="subcellular location">
    <subcellularLocation>
        <location evidence="1">Cell envelope</location>
    </subcellularLocation>
</comment>
<dbReference type="Pfam" id="PF13407">
    <property type="entry name" value="Peripla_BP_4"/>
    <property type="match status" value="1"/>
</dbReference>
<evidence type="ECO:0000259" key="5">
    <source>
        <dbReference type="Pfam" id="PF13407"/>
    </source>
</evidence>
<proteinExistence type="inferred from homology"/>
<name>A0ABW4Y5V7_9GAMM</name>
<dbReference type="InterPro" id="IPR028082">
    <property type="entry name" value="Peripla_BP_I"/>
</dbReference>
<protein>
    <submittedName>
        <fullName evidence="6">TMAO reductase system periplasmic protein TorT</fullName>
    </submittedName>
</protein>
<reference evidence="7" key="1">
    <citation type="journal article" date="2019" name="Int. J. Syst. Evol. Microbiol.">
        <title>The Global Catalogue of Microorganisms (GCM) 10K type strain sequencing project: providing services to taxonomists for standard genome sequencing and annotation.</title>
        <authorList>
            <consortium name="The Broad Institute Genomics Platform"/>
            <consortium name="The Broad Institute Genome Sequencing Center for Infectious Disease"/>
            <person name="Wu L."/>
            <person name="Ma J."/>
        </authorList>
    </citation>
    <scope>NUCLEOTIDE SEQUENCE [LARGE SCALE GENOMIC DNA]</scope>
    <source>
        <strain evidence="7">KACC 12597</strain>
    </source>
</reference>
<sequence length="377" mass="40943">MRCNWLGIFVLLAAFWLAGASSARAVMVDAFYGEYLADAKAPGAPAASLRGPISERWRYVERARGSYRIGVLFPHLKDAYWGAVDFGIAERAVSGGVAFELLEAGGYANVATQIQQLRRLRDQGVDGVILAGVAYDTLDAEVAATVVANIPVVAVVNDIRASEVQAKSMVSFYEMGAKVGEYLGADMGARAVNVAFFPGPKKSGWAPESLAGFTDALEGAPGIRLLAPFWGDTDEKTQRSLIRRAFHFYPQIDYLVGNAVMAQVAPSVLAELGRSPGEVRILSTYLVPQVYAHIQAGRVEAAPADLNIDQGRIAMDMMIRLLDGQRPGVDFPFRAGPQIPIITAETIREYPFERLFGDRDFVPIIRYQPDAPETDAP</sequence>
<dbReference type="PANTHER" id="PTHR46847">
    <property type="entry name" value="D-ALLOSE-BINDING PERIPLASMIC PROTEIN-RELATED"/>
    <property type="match status" value="1"/>
</dbReference>
<feature type="domain" description="Periplasmic binding protein" evidence="5">
    <location>
        <begin position="69"/>
        <end position="325"/>
    </location>
</feature>
<comment type="caution">
    <text evidence="6">The sequence shown here is derived from an EMBL/GenBank/DDBJ whole genome shotgun (WGS) entry which is preliminary data.</text>
</comment>
<evidence type="ECO:0000256" key="1">
    <source>
        <dbReference type="ARBA" id="ARBA00004196"/>
    </source>
</evidence>
<evidence type="ECO:0000313" key="7">
    <source>
        <dbReference type="Proteomes" id="UP001597337"/>
    </source>
</evidence>
<comment type="similarity">
    <text evidence="2">Belongs to the bacterial solute-binding protein 2 family.</text>
</comment>
<dbReference type="Proteomes" id="UP001597337">
    <property type="component" value="Unassembled WGS sequence"/>
</dbReference>
<evidence type="ECO:0000313" key="6">
    <source>
        <dbReference type="EMBL" id="MFD2111029.1"/>
    </source>
</evidence>
<keyword evidence="7" id="KW-1185">Reference proteome</keyword>
<feature type="chain" id="PRO_5046676232" evidence="4">
    <location>
        <begin position="26"/>
        <end position="377"/>
    </location>
</feature>
<dbReference type="Gene3D" id="3.40.50.2300">
    <property type="match status" value="2"/>
</dbReference>
<evidence type="ECO:0000256" key="4">
    <source>
        <dbReference type="SAM" id="SignalP"/>
    </source>
</evidence>
<feature type="signal peptide" evidence="4">
    <location>
        <begin position="1"/>
        <end position="25"/>
    </location>
</feature>
<dbReference type="PANTHER" id="PTHR46847:SF1">
    <property type="entry name" value="D-ALLOSE-BINDING PERIPLASMIC PROTEIN-RELATED"/>
    <property type="match status" value="1"/>
</dbReference>
<gene>
    <name evidence="6" type="primary">torT</name>
    <name evidence="6" type="ORF">ACFSJC_04135</name>
</gene>
<dbReference type="CDD" id="cd06306">
    <property type="entry name" value="PBP1_TorT-like"/>
    <property type="match status" value="1"/>
</dbReference>
<dbReference type="SUPFAM" id="SSF53822">
    <property type="entry name" value="Periplasmic binding protein-like I"/>
    <property type="match status" value="1"/>
</dbReference>
<keyword evidence="3 4" id="KW-0732">Signal</keyword>
<dbReference type="InterPro" id="IPR025997">
    <property type="entry name" value="SBP_2_dom"/>
</dbReference>
<organism evidence="6 7">
    <name type="scientific">Thiorhodococcus fuscus</name>
    <dbReference type="NCBI Taxonomy" id="527200"/>
    <lineage>
        <taxon>Bacteria</taxon>
        <taxon>Pseudomonadati</taxon>
        <taxon>Pseudomonadota</taxon>
        <taxon>Gammaproteobacteria</taxon>
        <taxon>Chromatiales</taxon>
        <taxon>Chromatiaceae</taxon>
        <taxon>Thiorhodococcus</taxon>
    </lineage>
</organism>
<dbReference type="RefSeq" id="WP_386023627.1">
    <property type="nucleotide sequence ID" value="NZ_JBHUHX010000007.1"/>
</dbReference>
<dbReference type="EMBL" id="JBHUHX010000007">
    <property type="protein sequence ID" value="MFD2111029.1"/>
    <property type="molecule type" value="Genomic_DNA"/>
</dbReference>